<evidence type="ECO:0000313" key="2">
    <source>
        <dbReference type="Proteomes" id="UP000694941"/>
    </source>
</evidence>
<name>A0ABM1RY35_LIMPO</name>
<dbReference type="RefSeq" id="XP_022236290.1">
    <property type="nucleotide sequence ID" value="XM_022380582.1"/>
</dbReference>
<dbReference type="RefSeq" id="XP_022236291.1">
    <property type="nucleotide sequence ID" value="XM_022380583.1"/>
</dbReference>
<sequence>MMYPNMASESLSMSFLEISVWNYDIHRPNEFLGEIILDLSDQTVLHEQPRWFKLQPYDENHHLRYSAGFPRMSYSHSSFTKEPPGGSEHSFSPRSIEDNRQHPVDENNVSESEHWISTGSTQKGSNQQRHNRVPRFPPNYFTAYCFIPPGCYNAVCCIFGPLFKMCPFLKKKFTTAADL</sequence>
<gene>
    <name evidence="3 4" type="primary">LOC111083869</name>
</gene>
<accession>A0ABM1RY35</accession>
<reference evidence="3 4" key="1">
    <citation type="submission" date="2025-05" db="UniProtKB">
        <authorList>
            <consortium name="RefSeq"/>
        </authorList>
    </citation>
    <scope>IDENTIFICATION</scope>
    <source>
        <tissue evidence="3 4">Muscle</tissue>
    </source>
</reference>
<dbReference type="Gene3D" id="2.60.40.150">
    <property type="entry name" value="C2 domain"/>
    <property type="match status" value="1"/>
</dbReference>
<organism evidence="2 3">
    <name type="scientific">Limulus polyphemus</name>
    <name type="common">Atlantic horseshoe crab</name>
    <dbReference type="NCBI Taxonomy" id="6850"/>
    <lineage>
        <taxon>Eukaryota</taxon>
        <taxon>Metazoa</taxon>
        <taxon>Ecdysozoa</taxon>
        <taxon>Arthropoda</taxon>
        <taxon>Chelicerata</taxon>
        <taxon>Merostomata</taxon>
        <taxon>Xiphosura</taxon>
        <taxon>Limulidae</taxon>
        <taxon>Limulus</taxon>
    </lineage>
</organism>
<keyword evidence="2" id="KW-1185">Reference proteome</keyword>
<evidence type="ECO:0000313" key="4">
    <source>
        <dbReference type="RefSeq" id="XP_022236291.1"/>
    </source>
</evidence>
<dbReference type="Proteomes" id="UP000694941">
    <property type="component" value="Unplaced"/>
</dbReference>
<feature type="compositionally biased region" description="Basic and acidic residues" evidence="1">
    <location>
        <begin position="95"/>
        <end position="105"/>
    </location>
</feature>
<evidence type="ECO:0000313" key="3">
    <source>
        <dbReference type="RefSeq" id="XP_022236290.1"/>
    </source>
</evidence>
<dbReference type="SUPFAM" id="SSF49562">
    <property type="entry name" value="C2 domain (Calcium/lipid-binding domain, CaLB)"/>
    <property type="match status" value="1"/>
</dbReference>
<dbReference type="InterPro" id="IPR035892">
    <property type="entry name" value="C2_domain_sf"/>
</dbReference>
<evidence type="ECO:0000256" key="1">
    <source>
        <dbReference type="SAM" id="MobiDB-lite"/>
    </source>
</evidence>
<feature type="region of interest" description="Disordered" evidence="1">
    <location>
        <begin position="76"/>
        <end position="132"/>
    </location>
</feature>
<protein>
    <submittedName>
        <fullName evidence="3 4">Protein piccolo-like isoform X1</fullName>
    </submittedName>
</protein>
<proteinExistence type="predicted"/>
<dbReference type="GeneID" id="111083869"/>
<feature type="compositionally biased region" description="Polar residues" evidence="1">
    <location>
        <begin position="107"/>
        <end position="128"/>
    </location>
</feature>